<evidence type="ECO:0000313" key="1">
    <source>
        <dbReference type="EMBL" id="KAI0055345.1"/>
    </source>
</evidence>
<evidence type="ECO:0000313" key="2">
    <source>
        <dbReference type="Proteomes" id="UP000814140"/>
    </source>
</evidence>
<protein>
    <submittedName>
        <fullName evidence="1">Uncharacterized protein</fullName>
    </submittedName>
</protein>
<reference evidence="1" key="1">
    <citation type="submission" date="2021-03" db="EMBL/GenBank/DDBJ databases">
        <authorList>
            <consortium name="DOE Joint Genome Institute"/>
            <person name="Ahrendt S."/>
            <person name="Looney B.P."/>
            <person name="Miyauchi S."/>
            <person name="Morin E."/>
            <person name="Drula E."/>
            <person name="Courty P.E."/>
            <person name="Chicoki N."/>
            <person name="Fauchery L."/>
            <person name="Kohler A."/>
            <person name="Kuo A."/>
            <person name="Labutti K."/>
            <person name="Pangilinan J."/>
            <person name="Lipzen A."/>
            <person name="Riley R."/>
            <person name="Andreopoulos W."/>
            <person name="He G."/>
            <person name="Johnson J."/>
            <person name="Barry K.W."/>
            <person name="Grigoriev I.V."/>
            <person name="Nagy L."/>
            <person name="Hibbett D."/>
            <person name="Henrissat B."/>
            <person name="Matheny P.B."/>
            <person name="Labbe J."/>
            <person name="Martin F."/>
        </authorList>
    </citation>
    <scope>NUCLEOTIDE SEQUENCE</scope>
    <source>
        <strain evidence="1">HHB10654</strain>
    </source>
</reference>
<reference evidence="1" key="2">
    <citation type="journal article" date="2022" name="New Phytol.">
        <title>Evolutionary transition to the ectomycorrhizal habit in the genomes of a hyperdiverse lineage of mushroom-forming fungi.</title>
        <authorList>
            <person name="Looney B."/>
            <person name="Miyauchi S."/>
            <person name="Morin E."/>
            <person name="Drula E."/>
            <person name="Courty P.E."/>
            <person name="Kohler A."/>
            <person name="Kuo A."/>
            <person name="LaButti K."/>
            <person name="Pangilinan J."/>
            <person name="Lipzen A."/>
            <person name="Riley R."/>
            <person name="Andreopoulos W."/>
            <person name="He G."/>
            <person name="Johnson J."/>
            <person name="Nolan M."/>
            <person name="Tritt A."/>
            <person name="Barry K.W."/>
            <person name="Grigoriev I.V."/>
            <person name="Nagy L.G."/>
            <person name="Hibbett D."/>
            <person name="Henrissat B."/>
            <person name="Matheny P.B."/>
            <person name="Labbe J."/>
            <person name="Martin F.M."/>
        </authorList>
    </citation>
    <scope>NUCLEOTIDE SEQUENCE</scope>
    <source>
        <strain evidence="1">HHB10654</strain>
    </source>
</reference>
<comment type="caution">
    <text evidence="1">The sequence shown here is derived from an EMBL/GenBank/DDBJ whole genome shotgun (WGS) entry which is preliminary data.</text>
</comment>
<name>A0ACB8SH15_9AGAM</name>
<sequence>MLDLLQHRQDLYANDFVDMTQTQPAEDPEYVRLPSWTNQNIPGVDTYYGLANTKFRRVYTNWLIVGPVVHGIHSAECVRYRTYEAALEAINGAQQVRNLLTQMQNASIDPMRPATAIAALQSLSPAVSSAPTDSALPDSAPMDLLTAQPSRVMTSQAPPPPLRTVGRERGIFATAKEMEAKIKGYPNARGQGFRTKEEALEWLEQNPE</sequence>
<dbReference type="Proteomes" id="UP000814140">
    <property type="component" value="Unassembled WGS sequence"/>
</dbReference>
<keyword evidence="2" id="KW-1185">Reference proteome</keyword>
<organism evidence="1 2">
    <name type="scientific">Artomyces pyxidatus</name>
    <dbReference type="NCBI Taxonomy" id="48021"/>
    <lineage>
        <taxon>Eukaryota</taxon>
        <taxon>Fungi</taxon>
        <taxon>Dikarya</taxon>
        <taxon>Basidiomycota</taxon>
        <taxon>Agaricomycotina</taxon>
        <taxon>Agaricomycetes</taxon>
        <taxon>Russulales</taxon>
        <taxon>Auriscalpiaceae</taxon>
        <taxon>Artomyces</taxon>
    </lineage>
</organism>
<proteinExistence type="predicted"/>
<dbReference type="EMBL" id="MU277296">
    <property type="protein sequence ID" value="KAI0055345.1"/>
    <property type="molecule type" value="Genomic_DNA"/>
</dbReference>
<gene>
    <name evidence="1" type="ORF">BV25DRAFT_1843023</name>
</gene>
<accession>A0ACB8SH15</accession>